<comment type="caution">
    <text evidence="1">The sequence shown here is derived from an EMBL/GenBank/DDBJ whole genome shotgun (WGS) entry which is preliminary data.</text>
</comment>
<reference evidence="1" key="1">
    <citation type="journal article" date="2015" name="Nature">
        <title>Complex archaea that bridge the gap between prokaryotes and eukaryotes.</title>
        <authorList>
            <person name="Spang A."/>
            <person name="Saw J.H."/>
            <person name="Jorgensen S.L."/>
            <person name="Zaremba-Niedzwiedzka K."/>
            <person name="Martijn J."/>
            <person name="Lind A.E."/>
            <person name="van Eijk R."/>
            <person name="Schleper C."/>
            <person name="Guy L."/>
            <person name="Ettema T.J."/>
        </authorList>
    </citation>
    <scope>NUCLEOTIDE SEQUENCE</scope>
</reference>
<organism evidence="1">
    <name type="scientific">marine sediment metagenome</name>
    <dbReference type="NCBI Taxonomy" id="412755"/>
    <lineage>
        <taxon>unclassified sequences</taxon>
        <taxon>metagenomes</taxon>
        <taxon>ecological metagenomes</taxon>
    </lineage>
</organism>
<dbReference type="EMBL" id="LAZR01008699">
    <property type="protein sequence ID" value="KKM77093.1"/>
    <property type="molecule type" value="Genomic_DNA"/>
</dbReference>
<proteinExistence type="predicted"/>
<evidence type="ECO:0000313" key="1">
    <source>
        <dbReference type="EMBL" id="KKM77093.1"/>
    </source>
</evidence>
<gene>
    <name evidence="1" type="ORF">LCGC14_1373510</name>
</gene>
<sequence length="110" mass="12585">MTKCASPTNFRWAVCCQTCCYFHEAPVATGEGECKAVNPLFEVLAGNVCDLHKPSDDTETERQPYICPGCLVREPWEHRCCRDEEDGRMCECECQRDPTRDPINQPENIR</sequence>
<dbReference type="AlphaFoldDB" id="A0A0F9K505"/>
<accession>A0A0F9K505</accession>
<protein>
    <submittedName>
        <fullName evidence="1">Uncharacterized protein</fullName>
    </submittedName>
</protein>
<name>A0A0F9K505_9ZZZZ</name>